<reference evidence="4" key="1">
    <citation type="submission" date="2022-10" db="EMBL/GenBank/DDBJ databases">
        <title>Genome sequence of Actinomyces israelii ATCC 10048.</title>
        <authorList>
            <person name="Watt R.M."/>
            <person name="Tong W.M."/>
        </authorList>
    </citation>
    <scope>NUCLEOTIDE SEQUENCE</scope>
    <source>
        <strain evidence="4">ATCC 10048</strain>
    </source>
</reference>
<dbReference type="GO" id="GO:0016787">
    <property type="term" value="F:hydrolase activity"/>
    <property type="evidence" value="ECO:0007669"/>
    <property type="project" value="UniProtKB-KW"/>
</dbReference>
<dbReference type="Pfam" id="PF08530">
    <property type="entry name" value="PepX_C"/>
    <property type="match status" value="1"/>
</dbReference>
<dbReference type="EMBL" id="JAPTMY010000016">
    <property type="protein sequence ID" value="MCZ0858096.1"/>
    <property type="molecule type" value="Genomic_DNA"/>
</dbReference>
<dbReference type="InterPro" id="IPR008979">
    <property type="entry name" value="Galactose-bd-like_sf"/>
</dbReference>
<feature type="domain" description="Xaa-Pro dipeptidyl-peptidase C-terminal" evidence="3">
    <location>
        <begin position="371"/>
        <end position="609"/>
    </location>
</feature>
<sequence length="622" mass="65353">PPTGGQEPRMTSTDQSAPEIPDVPDSFRAALMLPARGGAASRAVHEVLEVPAPDGTVLRADVVRPDDGAAHPVLLARCPYLGAWRPMIAAAAGADPHEPGLMAAAVGMQASVGLDRAIEEGFAVVAQACRGTDISEGGFRFYADEASDGVATREALAALPWCDGRVLTFGQSYVSTTQLTAALASTEHLAAMAPWVAPSTYDDDLAMRGGILLEGPAYEWARQQVRTGLAHDGEPDAPQDALPEPLEDFTPFLERVGIAEAARRLARAHGAGAHVADWLAHPLRDAYWRSVAYPREGLAGLDVPALHLAGWYDLFLGGTLRSYWAMAAGPAGKRQRLVIGPWTHLAFDGRLAGRSFPGGGTRELGLGELTLDFWKASIGDAAAAARLPRDPVRVYIMGADRWIDLPAWPAPDAVAGVWRLADDGALLAPDDGWPAAGSTSWTHNPADPVPAEGGQMLMGPAENAGPHDQSGIEARDDVVVFTTPVLAEPVTVLGPVRLRAQVAADAEDAHLHAALAEVLPDGTSVLLTDGALRLSARGGPDRRDPLVPGEPVEVEIDMWATGAHVPAGHRLRLDLAGSCWPRYAVADPAGGAPVRLTVLHDAEHPGELVLPLIDLGAHPAAL</sequence>
<dbReference type="Proteomes" id="UP001072034">
    <property type="component" value="Unassembled WGS sequence"/>
</dbReference>
<dbReference type="InterPro" id="IPR013736">
    <property type="entry name" value="Xaa-Pro_dipept_C"/>
</dbReference>
<gene>
    <name evidence="4" type="ORF">OHJ16_08565</name>
</gene>
<dbReference type="Gene3D" id="2.60.120.260">
    <property type="entry name" value="Galactose-binding domain-like"/>
    <property type="match status" value="1"/>
</dbReference>
<dbReference type="InterPro" id="IPR029058">
    <property type="entry name" value="AB_hydrolase_fold"/>
</dbReference>
<evidence type="ECO:0000256" key="1">
    <source>
        <dbReference type="ARBA" id="ARBA00022801"/>
    </source>
</evidence>
<dbReference type="Gene3D" id="1.10.3020.10">
    <property type="entry name" value="alpha-amino acid ester hydrolase ( Helical cap domain)"/>
    <property type="match status" value="1"/>
</dbReference>
<dbReference type="InterPro" id="IPR005674">
    <property type="entry name" value="CocE/Ser_esterase"/>
</dbReference>
<dbReference type="SMART" id="SM00939">
    <property type="entry name" value="PepX_C"/>
    <property type="match status" value="1"/>
</dbReference>
<dbReference type="Pfam" id="PF02129">
    <property type="entry name" value="Peptidase_S15"/>
    <property type="match status" value="1"/>
</dbReference>
<feature type="region of interest" description="Disordered" evidence="2">
    <location>
        <begin position="1"/>
        <end position="21"/>
    </location>
</feature>
<evidence type="ECO:0000256" key="2">
    <source>
        <dbReference type="SAM" id="MobiDB-lite"/>
    </source>
</evidence>
<dbReference type="RefSeq" id="WP_268917555.1">
    <property type="nucleotide sequence ID" value="NZ_JAPTMY010000016.1"/>
</dbReference>
<comment type="caution">
    <text evidence="4">The sequence shown here is derived from an EMBL/GenBank/DDBJ whole genome shotgun (WGS) entry which is preliminary data.</text>
</comment>
<name>A0ABT4I8N8_9ACTO</name>
<dbReference type="SUPFAM" id="SSF49785">
    <property type="entry name" value="Galactose-binding domain-like"/>
    <property type="match status" value="1"/>
</dbReference>
<evidence type="ECO:0000313" key="4">
    <source>
        <dbReference type="EMBL" id="MCZ0858096.1"/>
    </source>
</evidence>
<dbReference type="NCBIfam" id="TIGR00976">
    <property type="entry name" value="CocE_NonD"/>
    <property type="match status" value="1"/>
</dbReference>
<accession>A0ABT4I8N8</accession>
<keyword evidence="5" id="KW-1185">Reference proteome</keyword>
<evidence type="ECO:0000313" key="5">
    <source>
        <dbReference type="Proteomes" id="UP001072034"/>
    </source>
</evidence>
<dbReference type="InterPro" id="IPR000383">
    <property type="entry name" value="Xaa-Pro-like_dom"/>
</dbReference>
<proteinExistence type="predicted"/>
<keyword evidence="1 4" id="KW-0378">Hydrolase</keyword>
<feature type="non-terminal residue" evidence="4">
    <location>
        <position position="1"/>
    </location>
</feature>
<dbReference type="Gene3D" id="3.40.50.1820">
    <property type="entry name" value="alpha/beta hydrolase"/>
    <property type="match status" value="1"/>
</dbReference>
<dbReference type="SUPFAM" id="SSF53474">
    <property type="entry name" value="alpha/beta-Hydrolases"/>
    <property type="match status" value="1"/>
</dbReference>
<protein>
    <submittedName>
        <fullName evidence="4">CocE/NonD family hydrolase</fullName>
    </submittedName>
</protein>
<evidence type="ECO:0000259" key="3">
    <source>
        <dbReference type="SMART" id="SM00939"/>
    </source>
</evidence>
<organism evidence="4 5">
    <name type="scientific">Actinomyces israelii</name>
    <dbReference type="NCBI Taxonomy" id="1659"/>
    <lineage>
        <taxon>Bacteria</taxon>
        <taxon>Bacillati</taxon>
        <taxon>Actinomycetota</taxon>
        <taxon>Actinomycetes</taxon>
        <taxon>Actinomycetales</taxon>
        <taxon>Actinomycetaceae</taxon>
        <taxon>Actinomyces</taxon>
    </lineage>
</organism>